<name>A0A369J6L1_HYPMA</name>
<evidence type="ECO:0000313" key="4">
    <source>
        <dbReference type="Proteomes" id="UP000076154"/>
    </source>
</evidence>
<protein>
    <submittedName>
        <fullName evidence="3">Uncharacterized protein</fullName>
    </submittedName>
</protein>
<feature type="compositionally biased region" description="Basic and acidic residues" evidence="1">
    <location>
        <begin position="97"/>
        <end position="113"/>
    </location>
</feature>
<gene>
    <name evidence="3" type="ORF">Hypma_002645</name>
</gene>
<feature type="signal peptide" evidence="2">
    <location>
        <begin position="1"/>
        <end position="24"/>
    </location>
</feature>
<dbReference type="EMBL" id="LUEZ02000122">
    <property type="protein sequence ID" value="RDB16800.1"/>
    <property type="molecule type" value="Genomic_DNA"/>
</dbReference>
<dbReference type="Proteomes" id="UP000076154">
    <property type="component" value="Unassembled WGS sequence"/>
</dbReference>
<organism evidence="3 4">
    <name type="scientific">Hypsizygus marmoreus</name>
    <name type="common">White beech mushroom</name>
    <name type="synonym">Agaricus marmoreus</name>
    <dbReference type="NCBI Taxonomy" id="39966"/>
    <lineage>
        <taxon>Eukaryota</taxon>
        <taxon>Fungi</taxon>
        <taxon>Dikarya</taxon>
        <taxon>Basidiomycota</taxon>
        <taxon>Agaricomycotina</taxon>
        <taxon>Agaricomycetes</taxon>
        <taxon>Agaricomycetidae</taxon>
        <taxon>Agaricales</taxon>
        <taxon>Tricholomatineae</taxon>
        <taxon>Lyophyllaceae</taxon>
        <taxon>Hypsizygus</taxon>
    </lineage>
</organism>
<reference evidence="3" key="1">
    <citation type="submission" date="2018-04" db="EMBL/GenBank/DDBJ databases">
        <title>Whole genome sequencing of Hypsizygus marmoreus.</title>
        <authorList>
            <person name="Choi I.-G."/>
            <person name="Min B."/>
            <person name="Kim J.-G."/>
            <person name="Kim S."/>
            <person name="Oh Y.-L."/>
            <person name="Kong W.-S."/>
            <person name="Park H."/>
            <person name="Jeong J."/>
            <person name="Song E.-S."/>
        </authorList>
    </citation>
    <scope>NUCLEOTIDE SEQUENCE [LARGE SCALE GENOMIC DNA]</scope>
    <source>
        <strain evidence="3">51987-8</strain>
    </source>
</reference>
<evidence type="ECO:0000313" key="3">
    <source>
        <dbReference type="EMBL" id="RDB16800.1"/>
    </source>
</evidence>
<keyword evidence="2" id="KW-0732">Signal</keyword>
<evidence type="ECO:0000256" key="1">
    <source>
        <dbReference type="SAM" id="MobiDB-lite"/>
    </source>
</evidence>
<keyword evidence="4" id="KW-1185">Reference proteome</keyword>
<sequence>MHPSSRFLVPTLTILNWSIAAAFGSPSPLIARVPASIVNYRNADLSKRQIHNADFSTSTTAPLVGAKPESLNSTMPGEAQSASRPIDTVKGNTKTTRSIEEEHHQLPNEHAFSKDPSNFVTSAPGSAKVVGRVVEGSRRWFPVKRKEALPVVPSHDSTTAKPITGLFKSSLGNREVRWSQTRKEDTELSPEIARTAQENHRLRMQRHTGIGLSANEHIPRDVFKPDSQRLARELVKHELNPVPVAGAREAKDERHDFRGYVGRWTLRDKRALETKKKLRAEASP</sequence>
<dbReference type="InParanoid" id="A0A369J6L1"/>
<dbReference type="OrthoDB" id="3051208at2759"/>
<proteinExistence type="predicted"/>
<accession>A0A369J6L1</accession>
<dbReference type="AlphaFoldDB" id="A0A369J6L1"/>
<feature type="region of interest" description="Disordered" evidence="1">
    <location>
        <begin position="59"/>
        <end position="116"/>
    </location>
</feature>
<feature type="chain" id="PRO_5016968030" evidence="2">
    <location>
        <begin position="25"/>
        <end position="284"/>
    </location>
</feature>
<comment type="caution">
    <text evidence="3">The sequence shown here is derived from an EMBL/GenBank/DDBJ whole genome shotgun (WGS) entry which is preliminary data.</text>
</comment>
<evidence type="ECO:0000256" key="2">
    <source>
        <dbReference type="SAM" id="SignalP"/>
    </source>
</evidence>
<feature type="compositionally biased region" description="Polar residues" evidence="1">
    <location>
        <begin position="70"/>
        <end position="83"/>
    </location>
</feature>